<gene>
    <name evidence="1" type="ORF">METZ01_LOCUS94406</name>
</gene>
<protein>
    <submittedName>
        <fullName evidence="1">Uncharacterized protein</fullName>
    </submittedName>
</protein>
<name>A0A381VMP0_9ZZZZ</name>
<reference evidence="1" key="1">
    <citation type="submission" date="2018-05" db="EMBL/GenBank/DDBJ databases">
        <authorList>
            <person name="Lanie J.A."/>
            <person name="Ng W.-L."/>
            <person name="Kazmierczak K.M."/>
            <person name="Andrzejewski T.M."/>
            <person name="Davidsen T.M."/>
            <person name="Wayne K.J."/>
            <person name="Tettelin H."/>
            <person name="Glass J.I."/>
            <person name="Rusch D."/>
            <person name="Podicherti R."/>
            <person name="Tsui H.-C.T."/>
            <person name="Winkler M.E."/>
        </authorList>
    </citation>
    <scope>NUCLEOTIDE SEQUENCE</scope>
</reference>
<accession>A0A381VMP0</accession>
<organism evidence="1">
    <name type="scientific">marine metagenome</name>
    <dbReference type="NCBI Taxonomy" id="408172"/>
    <lineage>
        <taxon>unclassified sequences</taxon>
        <taxon>metagenomes</taxon>
        <taxon>ecological metagenomes</taxon>
    </lineage>
</organism>
<sequence length="237" mass="25276">MATAQYNQQISQINAQMEKERGRIVRSITERNADVLGENAVYNAYLLDKQAGEIEDQNQFDFFMKERQYDIFTAEKRAKWGTSGVTMAGSPAVVALADAQAAALNLANIEQRGLQAVSRMEQAAEMTRYKGKVEYNNMMQQAFMGQYASDIQRANIINQGNMDYMAGASKAYSAQQKATAALISGLSSAAASAAGGFTGGGGGVGFGPSSTGFTSAAQNQAIFGQTPMQSFGPLPQG</sequence>
<dbReference type="EMBL" id="UINC01009258">
    <property type="protein sequence ID" value="SVA41552.1"/>
    <property type="molecule type" value="Genomic_DNA"/>
</dbReference>
<dbReference type="AlphaFoldDB" id="A0A381VMP0"/>
<proteinExistence type="predicted"/>
<evidence type="ECO:0000313" key="1">
    <source>
        <dbReference type="EMBL" id="SVA41552.1"/>
    </source>
</evidence>